<dbReference type="AlphaFoldDB" id="A0A6G1CSC0"/>
<protein>
    <submittedName>
        <fullName evidence="2">Uncharacterized protein</fullName>
    </submittedName>
</protein>
<evidence type="ECO:0000256" key="1">
    <source>
        <dbReference type="SAM" id="MobiDB-lite"/>
    </source>
</evidence>
<feature type="region of interest" description="Disordered" evidence="1">
    <location>
        <begin position="1"/>
        <end position="79"/>
    </location>
</feature>
<evidence type="ECO:0000313" key="3">
    <source>
        <dbReference type="Proteomes" id="UP000479710"/>
    </source>
</evidence>
<reference evidence="2 3" key="1">
    <citation type="submission" date="2019-11" db="EMBL/GenBank/DDBJ databases">
        <title>Whole genome sequence of Oryza granulata.</title>
        <authorList>
            <person name="Li W."/>
        </authorList>
    </citation>
    <scope>NUCLEOTIDE SEQUENCE [LARGE SCALE GENOMIC DNA]</scope>
    <source>
        <strain evidence="3">cv. Menghai</strain>
        <tissue evidence="2">Leaf</tissue>
    </source>
</reference>
<feature type="compositionally biased region" description="Basic residues" evidence="1">
    <location>
        <begin position="1"/>
        <end position="13"/>
    </location>
</feature>
<dbReference type="EMBL" id="SPHZ02000008">
    <property type="protein sequence ID" value="KAF0903076.1"/>
    <property type="molecule type" value="Genomic_DNA"/>
</dbReference>
<name>A0A6G1CSC0_9ORYZ</name>
<keyword evidence="3" id="KW-1185">Reference proteome</keyword>
<comment type="caution">
    <text evidence="2">The sequence shown here is derived from an EMBL/GenBank/DDBJ whole genome shotgun (WGS) entry which is preliminary data.</text>
</comment>
<gene>
    <name evidence="2" type="ORF">E2562_024057</name>
</gene>
<organism evidence="2 3">
    <name type="scientific">Oryza meyeriana var. granulata</name>
    <dbReference type="NCBI Taxonomy" id="110450"/>
    <lineage>
        <taxon>Eukaryota</taxon>
        <taxon>Viridiplantae</taxon>
        <taxon>Streptophyta</taxon>
        <taxon>Embryophyta</taxon>
        <taxon>Tracheophyta</taxon>
        <taxon>Spermatophyta</taxon>
        <taxon>Magnoliopsida</taxon>
        <taxon>Liliopsida</taxon>
        <taxon>Poales</taxon>
        <taxon>Poaceae</taxon>
        <taxon>BOP clade</taxon>
        <taxon>Oryzoideae</taxon>
        <taxon>Oryzeae</taxon>
        <taxon>Oryzinae</taxon>
        <taxon>Oryza</taxon>
        <taxon>Oryza meyeriana</taxon>
    </lineage>
</organism>
<feature type="compositionally biased region" description="Basic and acidic residues" evidence="1">
    <location>
        <begin position="62"/>
        <end position="71"/>
    </location>
</feature>
<evidence type="ECO:0000313" key="2">
    <source>
        <dbReference type="EMBL" id="KAF0903076.1"/>
    </source>
</evidence>
<proteinExistence type="predicted"/>
<sequence length="79" mass="8440">MARKGAHQRGAHRCGREIEAGDSVQAPGDCKSRGKSRPAAWRFAKQDQGRRTSTLGSGNGETEARTGRLTDESTASAVR</sequence>
<accession>A0A6G1CSC0</accession>
<dbReference type="Proteomes" id="UP000479710">
    <property type="component" value="Unassembled WGS sequence"/>
</dbReference>